<dbReference type="GO" id="GO:0005634">
    <property type="term" value="C:nucleus"/>
    <property type="evidence" value="ECO:0007669"/>
    <property type="project" value="UniProtKB-SubCell"/>
</dbReference>
<dbReference type="PROSITE" id="PS00028">
    <property type="entry name" value="ZINC_FINGER_C2H2_1"/>
    <property type="match status" value="15"/>
</dbReference>
<dbReference type="GO" id="GO:0008270">
    <property type="term" value="F:zinc ion binding"/>
    <property type="evidence" value="ECO:0007669"/>
    <property type="project" value="UniProtKB-KW"/>
</dbReference>
<evidence type="ECO:0000259" key="12">
    <source>
        <dbReference type="PROSITE" id="PS50157"/>
    </source>
</evidence>
<dbReference type="FunFam" id="3.30.160.60:FF:003435">
    <property type="entry name" value="AGAP007883-PA"/>
    <property type="match status" value="1"/>
</dbReference>
<dbReference type="PANTHER" id="PTHR16515:SF2">
    <property type="entry name" value="PR DOMAIN ZINC FINGER PROTEIN 4"/>
    <property type="match status" value="1"/>
</dbReference>
<accession>A0A8J9ZP65</accession>
<dbReference type="EMBL" id="OV696688">
    <property type="protein sequence ID" value="CAH1259046.1"/>
    <property type="molecule type" value="Genomic_DNA"/>
</dbReference>
<protein>
    <submittedName>
        <fullName evidence="13">MYNN protein</fullName>
    </submittedName>
</protein>
<dbReference type="FunFam" id="3.30.160.60:FF:000065">
    <property type="entry name" value="B-cell CLL/lymphoma 6, member B"/>
    <property type="match status" value="1"/>
</dbReference>
<feature type="domain" description="C2H2-type" evidence="12">
    <location>
        <begin position="1155"/>
        <end position="1182"/>
    </location>
</feature>
<evidence type="ECO:0000256" key="1">
    <source>
        <dbReference type="ARBA" id="ARBA00004123"/>
    </source>
</evidence>
<feature type="domain" description="C2H2-type" evidence="12">
    <location>
        <begin position="1014"/>
        <end position="1041"/>
    </location>
</feature>
<dbReference type="Gene3D" id="3.30.160.60">
    <property type="entry name" value="Classic Zinc Finger"/>
    <property type="match status" value="13"/>
</dbReference>
<keyword evidence="6" id="KW-0805">Transcription regulation</keyword>
<dbReference type="AlphaFoldDB" id="A0A8J9ZP65"/>
<sequence>MAHPRPSQTLVEPVQTEEESLLTNEKASLEPPRTVTSGDVTTPPAAMATHHPDASSQQDPSSVLDNDQIELNVSQPCSTQRDSVYDVIESVIQQARAGSACSSESVADPSRPSVQLTIESEKPSAAGDGVCSKEIGAGEEEATDGVYVCPICSRECSAPKYLKLHLLKHENDRQRPLDCDMCGKTFSTHQSMKLHRYTHTGGKKLIPNCIQLAKGEKPFACKICHKHFRQAGTLKRHMVTHTGEQPHRCPHCPRHFSQRSSLTAHIRLHTDQNAFLCVQCGKSFKTERYMKRHMIYHTDRLPFSCELCDKRFRTRLNMRRHMLRIHLLATRKVCRCLTCGAEMQNPGALKNHMAVHNTGRKPYRAFVCEVCGRRFQQRSKLKKHKQEKHGGGDGELDNQPGVPPHVRADQVCRVMTRTTGQQRVTTYEMIPKDLDQFAHIVFPANGRPSKDLNTERGRKSATNVPSTVPQVVMRESSTCNTEQNIAVGQETVPSATVSCGQPFRMSDIRTDPTASMVAPSSVSVGYSASPVGSYYTNATISSSLAPVGVPSAATGCSAVADAFSAAGTLAAVNPFVPSGFTAAMSALPIARGTLSTTSVTSTPAFAATTSSSLPSDTLGSSSRSVLSAVSTRESVSETLAALRALAAQEGDIFPPADFGVETSGGQFAVEQQQASHQVGTVGTSTTSSGAGCGTQVATERDMQQSAETSVTPAMTIVDTIQQPGGAESGPDTPGTRIRVESQNQALLSRVLLAGKVRGKRSPGALWEGGEISCKTCSQGFPTVSKFQDHLKKFGKITYWETTEGGDKVMGLRCVSGKKVARKTRKKGRTKKKEVQGRKTTNSLGVQEPVPGTSTVPVLDTSVPSLQDAQTLSHEHSYQKPYGQELVIESTLSTSITTITSSVLPSEVSPVVPALEGESMPSNASQEDTSVNNCNQNFTGATNDVDSMLNAERATEDRLAVLSNVGTNNTSADSAQRGGPTSCETESESCPAENDDSESGGKKGVKKKTQACKGAVCPTCGMKFAYKSSLRTHQFIHSGEKPYPCTVCKKSFRQAGDLQRHLVVHTGERRYTCQICKKGYKQSGDLAAHMMDHTDDVRFSCPVCSKRLKRKCDLRKHMYTHTGFYPFQCDLCGKQFREKAKMLNHKRNKHGAQKIFVCEVCGKQFNHPGCLKNHLRKHTGNKPHVCGVCSKSYVQRGKLLKHMRTHQQTNTQWGIVEEVVLQETGGVNLMDQGYDENVMNVFRTIEAAQALTFMPEAVVEIQL</sequence>
<dbReference type="PANTHER" id="PTHR16515">
    <property type="entry name" value="PR DOMAIN ZINC FINGER PROTEIN"/>
    <property type="match status" value="1"/>
</dbReference>
<feature type="domain" description="C2H2-type" evidence="12">
    <location>
        <begin position="275"/>
        <end position="302"/>
    </location>
</feature>
<dbReference type="FunFam" id="3.30.160.60:FF:000621">
    <property type="entry name" value="FLT3-interacting zinc finger 1"/>
    <property type="match status" value="1"/>
</dbReference>
<evidence type="ECO:0000313" key="13">
    <source>
        <dbReference type="EMBL" id="CAH1259046.1"/>
    </source>
</evidence>
<feature type="region of interest" description="Disordered" evidence="11">
    <location>
        <begin position="445"/>
        <end position="465"/>
    </location>
</feature>
<dbReference type="Proteomes" id="UP000838412">
    <property type="component" value="Chromosome 3"/>
</dbReference>
<gene>
    <name evidence="13" type="primary">MYNN</name>
    <name evidence="13" type="ORF">BLAG_LOCUS16437</name>
</gene>
<feature type="region of interest" description="Disordered" evidence="11">
    <location>
        <begin position="379"/>
        <end position="403"/>
    </location>
</feature>
<keyword evidence="5" id="KW-0862">Zinc</keyword>
<feature type="domain" description="C2H2-type" evidence="12">
    <location>
        <begin position="303"/>
        <end position="326"/>
    </location>
</feature>
<evidence type="ECO:0000256" key="3">
    <source>
        <dbReference type="ARBA" id="ARBA00022737"/>
    </source>
</evidence>
<feature type="region of interest" description="Disordered" evidence="11">
    <location>
        <begin position="964"/>
        <end position="1004"/>
    </location>
</feature>
<evidence type="ECO:0000256" key="7">
    <source>
        <dbReference type="ARBA" id="ARBA00023125"/>
    </source>
</evidence>
<keyword evidence="2" id="KW-0479">Metal-binding</keyword>
<feature type="compositionally biased region" description="Polar residues" evidence="11">
    <location>
        <begin position="1"/>
        <end position="10"/>
    </location>
</feature>
<feature type="domain" description="C2H2-type" evidence="12">
    <location>
        <begin position="1098"/>
        <end position="1125"/>
    </location>
</feature>
<evidence type="ECO:0000256" key="5">
    <source>
        <dbReference type="ARBA" id="ARBA00022833"/>
    </source>
</evidence>
<keyword evidence="9" id="KW-0539">Nucleus</keyword>
<feature type="region of interest" description="Disordered" evidence="11">
    <location>
        <begin position="1"/>
        <end position="62"/>
    </location>
</feature>
<feature type="region of interest" description="Disordered" evidence="11">
    <location>
        <begin position="819"/>
        <end position="857"/>
    </location>
</feature>
<dbReference type="Pfam" id="PF00096">
    <property type="entry name" value="zf-C2H2"/>
    <property type="match status" value="11"/>
</dbReference>
<feature type="domain" description="C2H2-type" evidence="12">
    <location>
        <begin position="147"/>
        <end position="174"/>
    </location>
</feature>
<dbReference type="FunFam" id="3.30.160.60:FF:002343">
    <property type="entry name" value="Zinc finger protein 33A"/>
    <property type="match status" value="1"/>
</dbReference>
<evidence type="ECO:0000256" key="11">
    <source>
        <dbReference type="SAM" id="MobiDB-lite"/>
    </source>
</evidence>
<dbReference type="GO" id="GO:0010468">
    <property type="term" value="P:regulation of gene expression"/>
    <property type="evidence" value="ECO:0007669"/>
    <property type="project" value="TreeGrafter"/>
</dbReference>
<feature type="domain" description="C2H2-type" evidence="12">
    <location>
        <begin position="366"/>
        <end position="394"/>
    </location>
</feature>
<evidence type="ECO:0000256" key="8">
    <source>
        <dbReference type="ARBA" id="ARBA00023163"/>
    </source>
</evidence>
<dbReference type="InterPro" id="IPR050331">
    <property type="entry name" value="Zinc_finger"/>
</dbReference>
<dbReference type="InterPro" id="IPR036236">
    <property type="entry name" value="Znf_C2H2_sf"/>
</dbReference>
<feature type="domain" description="C2H2-type" evidence="12">
    <location>
        <begin position="1126"/>
        <end position="1154"/>
    </location>
</feature>
<dbReference type="OrthoDB" id="3535323at2759"/>
<dbReference type="FunFam" id="3.30.160.60:FF:004432">
    <property type="match status" value="1"/>
</dbReference>
<evidence type="ECO:0000256" key="2">
    <source>
        <dbReference type="ARBA" id="ARBA00022723"/>
    </source>
</evidence>
<evidence type="ECO:0000256" key="10">
    <source>
        <dbReference type="PROSITE-ProRule" id="PRU00042"/>
    </source>
</evidence>
<feature type="compositionally biased region" description="Basic and acidic residues" evidence="11">
    <location>
        <begin position="448"/>
        <end position="458"/>
    </location>
</feature>
<keyword evidence="7" id="KW-0238">DNA-binding</keyword>
<dbReference type="PROSITE" id="PS50157">
    <property type="entry name" value="ZINC_FINGER_C2H2_2"/>
    <property type="match status" value="14"/>
</dbReference>
<feature type="domain" description="C2H2-type" evidence="12">
    <location>
        <begin position="219"/>
        <end position="246"/>
    </location>
</feature>
<organism evidence="13 14">
    <name type="scientific">Branchiostoma lanceolatum</name>
    <name type="common">Common lancelet</name>
    <name type="synonym">Amphioxus lanceolatum</name>
    <dbReference type="NCBI Taxonomy" id="7740"/>
    <lineage>
        <taxon>Eukaryota</taxon>
        <taxon>Metazoa</taxon>
        <taxon>Chordata</taxon>
        <taxon>Cephalochordata</taxon>
        <taxon>Leptocardii</taxon>
        <taxon>Amphioxiformes</taxon>
        <taxon>Branchiostomatidae</taxon>
        <taxon>Branchiostoma</taxon>
    </lineage>
</organism>
<feature type="domain" description="C2H2-type" evidence="12">
    <location>
        <begin position="1070"/>
        <end position="1097"/>
    </location>
</feature>
<feature type="domain" description="C2H2-type" evidence="12">
    <location>
        <begin position="177"/>
        <end position="204"/>
    </location>
</feature>
<feature type="domain" description="C2H2-type" evidence="12">
    <location>
        <begin position="1183"/>
        <end position="1210"/>
    </location>
</feature>
<evidence type="ECO:0000256" key="4">
    <source>
        <dbReference type="ARBA" id="ARBA00022771"/>
    </source>
</evidence>
<dbReference type="Pfam" id="PF13912">
    <property type="entry name" value="zf-C2H2_6"/>
    <property type="match status" value="1"/>
</dbReference>
<comment type="subcellular location">
    <subcellularLocation>
        <location evidence="1">Nucleus</location>
    </subcellularLocation>
</comment>
<evidence type="ECO:0000256" key="9">
    <source>
        <dbReference type="ARBA" id="ARBA00023242"/>
    </source>
</evidence>
<feature type="domain" description="C2H2-type" evidence="12">
    <location>
        <begin position="1042"/>
        <end position="1069"/>
    </location>
</feature>
<dbReference type="InterPro" id="IPR013087">
    <property type="entry name" value="Znf_C2H2_type"/>
</dbReference>
<evidence type="ECO:0000313" key="14">
    <source>
        <dbReference type="Proteomes" id="UP000838412"/>
    </source>
</evidence>
<name>A0A8J9ZP65_BRALA</name>
<feature type="compositionally biased region" description="Polar residues" evidence="11">
    <location>
        <begin position="964"/>
        <end position="973"/>
    </location>
</feature>
<proteinExistence type="predicted"/>
<feature type="compositionally biased region" description="Basic residues" evidence="11">
    <location>
        <begin position="819"/>
        <end position="831"/>
    </location>
</feature>
<dbReference type="SMART" id="SM00355">
    <property type="entry name" value="ZnF_C2H2"/>
    <property type="match status" value="16"/>
</dbReference>
<keyword evidence="8" id="KW-0804">Transcription</keyword>
<evidence type="ECO:0000256" key="6">
    <source>
        <dbReference type="ARBA" id="ARBA00023015"/>
    </source>
</evidence>
<dbReference type="FunFam" id="3.30.160.60:FF:000624">
    <property type="entry name" value="zinc finger protein 697"/>
    <property type="match status" value="1"/>
</dbReference>
<reference evidence="13" key="1">
    <citation type="submission" date="2022-01" db="EMBL/GenBank/DDBJ databases">
        <authorList>
            <person name="Braso-Vives M."/>
        </authorList>
    </citation>
    <scope>NUCLEOTIDE SEQUENCE</scope>
</reference>
<feature type="domain" description="C2H2-type" evidence="12">
    <location>
        <begin position="247"/>
        <end position="274"/>
    </location>
</feature>
<keyword evidence="14" id="KW-1185">Reference proteome</keyword>
<keyword evidence="3" id="KW-0677">Repeat</keyword>
<keyword evidence="4 10" id="KW-0863">Zinc-finger</keyword>
<dbReference type="FunFam" id="3.30.160.60:FF:000110">
    <property type="entry name" value="Zinc finger protein-like"/>
    <property type="match status" value="2"/>
</dbReference>
<dbReference type="SUPFAM" id="SSF57667">
    <property type="entry name" value="beta-beta-alpha zinc fingers"/>
    <property type="match status" value="8"/>
</dbReference>